<keyword evidence="2" id="KW-1185">Reference proteome</keyword>
<name>A0A6S7IQF1_PARCT</name>
<dbReference type="OrthoDB" id="6160105at2759"/>
<comment type="caution">
    <text evidence="1">The sequence shown here is derived from an EMBL/GenBank/DDBJ whole genome shotgun (WGS) entry which is preliminary data.</text>
</comment>
<organism evidence="1 2">
    <name type="scientific">Paramuricea clavata</name>
    <name type="common">Red gorgonian</name>
    <name type="synonym">Violescent sea-whip</name>
    <dbReference type="NCBI Taxonomy" id="317549"/>
    <lineage>
        <taxon>Eukaryota</taxon>
        <taxon>Metazoa</taxon>
        <taxon>Cnidaria</taxon>
        <taxon>Anthozoa</taxon>
        <taxon>Octocorallia</taxon>
        <taxon>Malacalcyonacea</taxon>
        <taxon>Plexauridae</taxon>
        <taxon>Paramuricea</taxon>
    </lineage>
</organism>
<sequence>MAYDGEKVQQSLTEKQKIQKKYFDRGSKTLTPLQEGDTVRMRCGNTWEPARKHILKTSEEIRSSPEKTSTIDMEEPVYSEYDTVGVYGEKQIETSGNSIQEETNGTLVKSPVVSKVSGRVIRRPASFIRLRKKVQQYMYVWVTGAVDSINKWTEEFNTDDIPPSCIQSYYSAEV</sequence>
<dbReference type="EMBL" id="CACRXK020010648">
    <property type="protein sequence ID" value="CAB4019843.1"/>
    <property type="molecule type" value="Genomic_DNA"/>
</dbReference>
<protein>
    <submittedName>
        <fullName evidence="1">Uncharacterized protein</fullName>
    </submittedName>
</protein>
<dbReference type="Proteomes" id="UP001152795">
    <property type="component" value="Unassembled WGS sequence"/>
</dbReference>
<reference evidence="1" key="1">
    <citation type="submission" date="2020-04" db="EMBL/GenBank/DDBJ databases">
        <authorList>
            <person name="Alioto T."/>
            <person name="Alioto T."/>
            <person name="Gomez Garrido J."/>
        </authorList>
    </citation>
    <scope>NUCLEOTIDE SEQUENCE</scope>
    <source>
        <strain evidence="1">A484AB</strain>
    </source>
</reference>
<evidence type="ECO:0000313" key="1">
    <source>
        <dbReference type="EMBL" id="CAB4019843.1"/>
    </source>
</evidence>
<accession>A0A6S7IQF1</accession>
<evidence type="ECO:0000313" key="2">
    <source>
        <dbReference type="Proteomes" id="UP001152795"/>
    </source>
</evidence>
<dbReference type="AlphaFoldDB" id="A0A6S7IQF1"/>
<proteinExistence type="predicted"/>
<gene>
    <name evidence="1" type="ORF">PACLA_8A011298</name>
</gene>